<dbReference type="KEGG" id="dvl:Dvul_1043"/>
<dbReference type="HOGENOM" id="CLU_2245645_0_0_7"/>
<dbReference type="EMBL" id="CP000527">
    <property type="protein sequence ID" value="ABM28063.1"/>
    <property type="molecule type" value="Genomic_DNA"/>
</dbReference>
<name>A0A0H3A6F1_NITV4</name>
<dbReference type="Proteomes" id="UP000009173">
    <property type="component" value="Chromosome"/>
</dbReference>
<sequence>MSIETESIRSLATLPSAACVRGTMLRAADEIDVLRDRVTRLEAAIIAMHNSDLMASIIKGAMSYDHEAEADFFATAREDGNVDVDIRLSFTLAAARKAVEALHA</sequence>
<proteinExistence type="predicted"/>
<accession>A0A0H3A6F1</accession>
<organism evidence="1 2">
    <name type="scientific">Nitratidesulfovibrio vulgaris (strain DP4)</name>
    <name type="common">Desulfovibrio vulgaris</name>
    <dbReference type="NCBI Taxonomy" id="391774"/>
    <lineage>
        <taxon>Bacteria</taxon>
        <taxon>Pseudomonadati</taxon>
        <taxon>Thermodesulfobacteriota</taxon>
        <taxon>Desulfovibrionia</taxon>
        <taxon>Desulfovibrionales</taxon>
        <taxon>Desulfovibrionaceae</taxon>
        <taxon>Nitratidesulfovibrio</taxon>
    </lineage>
</organism>
<evidence type="ECO:0000313" key="2">
    <source>
        <dbReference type="Proteomes" id="UP000009173"/>
    </source>
</evidence>
<gene>
    <name evidence="1" type="ordered locus">Dvul_1043</name>
</gene>
<protein>
    <submittedName>
        <fullName evidence="1">Uncharacterized protein</fullName>
    </submittedName>
</protein>
<reference evidence="2" key="1">
    <citation type="journal article" date="2009" name="Environ. Microbiol.">
        <title>Contribution of mobile genetic elements to Desulfovibrio vulgaris genome plasticity.</title>
        <authorList>
            <person name="Walker C.B."/>
            <person name="Stolyar S."/>
            <person name="Chivian D."/>
            <person name="Pinel N."/>
            <person name="Gabster J.A."/>
            <person name="Dehal P.S."/>
            <person name="He Z."/>
            <person name="Yang Z.K."/>
            <person name="Yen H.C."/>
            <person name="Zhou J."/>
            <person name="Wall J.D."/>
            <person name="Hazen T.C."/>
            <person name="Arkin A.P."/>
            <person name="Stahl D.A."/>
        </authorList>
    </citation>
    <scope>NUCLEOTIDE SEQUENCE [LARGE SCALE GENOMIC DNA]</scope>
    <source>
        <strain evidence="2">DP4</strain>
    </source>
</reference>
<evidence type="ECO:0000313" key="1">
    <source>
        <dbReference type="EMBL" id="ABM28063.1"/>
    </source>
</evidence>
<dbReference type="AlphaFoldDB" id="A0A0H3A6F1"/>
<dbReference type="RefSeq" id="WP_011792006.1">
    <property type="nucleotide sequence ID" value="NC_008751.1"/>
</dbReference>